<evidence type="ECO:0000256" key="6">
    <source>
        <dbReference type="ARBA" id="ARBA00023063"/>
    </source>
</evidence>
<dbReference type="Pfam" id="PF07690">
    <property type="entry name" value="MFS_1"/>
    <property type="match status" value="2"/>
</dbReference>
<feature type="transmembrane region" description="Helical" evidence="8">
    <location>
        <begin position="335"/>
        <end position="353"/>
    </location>
</feature>
<evidence type="ECO:0000256" key="5">
    <source>
        <dbReference type="ARBA" id="ARBA00022989"/>
    </source>
</evidence>
<feature type="transmembrane region" description="Helical" evidence="8">
    <location>
        <begin position="60"/>
        <end position="80"/>
    </location>
</feature>
<dbReference type="RefSeq" id="WP_072660429.1">
    <property type="nucleotide sequence ID" value="NZ_BDFD01000021.1"/>
</dbReference>
<dbReference type="InterPro" id="IPR044772">
    <property type="entry name" value="NO3_transporter"/>
</dbReference>
<name>A0A1L8CQH3_9PROT</name>
<comment type="caution">
    <text evidence="10">The sequence shown here is derived from an EMBL/GenBank/DDBJ whole genome shotgun (WGS) entry which is preliminary data.</text>
</comment>
<evidence type="ECO:0000313" key="10">
    <source>
        <dbReference type="EMBL" id="GAV21124.1"/>
    </source>
</evidence>
<organism evidence="10 11">
    <name type="scientific">Mariprofundus micogutta</name>
    <dbReference type="NCBI Taxonomy" id="1921010"/>
    <lineage>
        <taxon>Bacteria</taxon>
        <taxon>Pseudomonadati</taxon>
        <taxon>Pseudomonadota</taxon>
        <taxon>Candidatius Mariprofundia</taxon>
        <taxon>Mariprofundales</taxon>
        <taxon>Mariprofundaceae</taxon>
        <taxon>Mariprofundus</taxon>
    </lineage>
</organism>
<accession>A0A1L8CQH3</accession>
<protein>
    <recommendedName>
        <fullName evidence="8">Nitrate/nitrite transporter</fullName>
    </recommendedName>
</protein>
<proteinExistence type="inferred from homology"/>
<evidence type="ECO:0000256" key="8">
    <source>
        <dbReference type="RuleBase" id="RU366033"/>
    </source>
</evidence>
<dbReference type="InterPro" id="IPR036259">
    <property type="entry name" value="MFS_trans_sf"/>
</dbReference>
<comment type="subcellular location">
    <subcellularLocation>
        <location evidence="8">Cell membrane</location>
        <topology evidence="8">Multi-pass membrane protein</topology>
    </subcellularLocation>
    <subcellularLocation>
        <location evidence="1">Membrane</location>
        <topology evidence="1">Multi-pass membrane protein</topology>
    </subcellularLocation>
</comment>
<keyword evidence="3 8" id="KW-0813">Transport</keyword>
<dbReference type="STRING" id="1921010.MMIC_P2104"/>
<dbReference type="PANTHER" id="PTHR23515">
    <property type="entry name" value="HIGH-AFFINITY NITRATE TRANSPORTER 2.3"/>
    <property type="match status" value="1"/>
</dbReference>
<dbReference type="InterPro" id="IPR011701">
    <property type="entry name" value="MFS"/>
</dbReference>
<feature type="transmembrane region" description="Helical" evidence="8">
    <location>
        <begin position="374"/>
        <end position="391"/>
    </location>
</feature>
<dbReference type="NCBIfam" id="TIGR00886">
    <property type="entry name" value="2A0108"/>
    <property type="match status" value="1"/>
</dbReference>
<feature type="transmembrane region" description="Helical" evidence="8">
    <location>
        <begin position="256"/>
        <end position="275"/>
    </location>
</feature>
<keyword evidence="7 8" id="KW-0472">Membrane</keyword>
<keyword evidence="5 8" id="KW-1133">Transmembrane helix</keyword>
<dbReference type="InterPro" id="IPR004737">
    <property type="entry name" value="NO3_transporter_NarK/NarU-like"/>
</dbReference>
<reference evidence="10 11" key="1">
    <citation type="journal article" date="2017" name="Arch. Microbiol.">
        <title>Mariprofundus micogutta sp. nov., a novel iron-oxidizing zetaproteobacterium isolated from a deep-sea hydrothermal field at the Bayonnaise knoll of the Izu-Ogasawara arc, and a description of Mariprofundales ord. nov. and Zetaproteobacteria classis nov.</title>
        <authorList>
            <person name="Makita H."/>
            <person name="Tanaka E."/>
            <person name="Mitsunobu S."/>
            <person name="Miyazaki M."/>
            <person name="Nunoura T."/>
            <person name="Uematsu K."/>
            <person name="Takaki Y."/>
            <person name="Nishi S."/>
            <person name="Shimamura S."/>
            <person name="Takai K."/>
        </authorList>
    </citation>
    <scope>NUCLEOTIDE SEQUENCE [LARGE SCALE GENOMIC DNA]</scope>
    <source>
        <strain evidence="10 11">ET2</strain>
    </source>
</reference>
<evidence type="ECO:0000259" key="9">
    <source>
        <dbReference type="PROSITE" id="PS50850"/>
    </source>
</evidence>
<sequence>MSTAGVDQGKINLLSFTGKMRTLHITWFAFFISFVVWFNMAPLMGYIRETLELTNQEVKLLLILNVALTIPARIIIGMLVDKYGPRIMYSMLLAISSILCLLFAFADSFEAMAILRFMLGFVGAGFVIGIRLVAEWFPAKQVGTAEGIYGGWGNFGSAAAAMSLPVIALWFGGDDGWRWAIASTGIIALVYSFIFYFSVSNNPKGTTYFKPKQMGAMEVTSKGDFYLYCIMSLPLYLTLALLAWKMSPTNLGLFNTMETGIIYMGLATIYAYQVFQIFRINKELFAANAKPVAEIHRYKFKQVAVLDLAYLVTFGSELAVVSMLPLFFFDTFKETQGLTIAMASLLASGYAFMNLVSRASGGIISDKYGRRKTMLILLTGLAIGYFLMGMIDSSWSLVLAVAVCMGCSFFVQAGEGAVFAMVPLVKRRMTGQIAGMAGAYGNVGAVCFLTVLSFVSPQAFFMTIGAAALVTLAIVFFFLDEPKGYMYEALEDGTVEKIELH</sequence>
<feature type="transmembrane region" description="Helical" evidence="8">
    <location>
        <begin position="397"/>
        <end position="421"/>
    </location>
</feature>
<feature type="transmembrane region" description="Helical" evidence="8">
    <location>
        <begin position="433"/>
        <end position="454"/>
    </location>
</feature>
<feature type="domain" description="Major facilitator superfamily (MFS) profile" evidence="9">
    <location>
        <begin position="22"/>
        <end position="483"/>
    </location>
</feature>
<dbReference type="OrthoDB" id="9773404at2"/>
<evidence type="ECO:0000256" key="1">
    <source>
        <dbReference type="ARBA" id="ARBA00004141"/>
    </source>
</evidence>
<keyword evidence="8" id="KW-1003">Cell membrane</keyword>
<dbReference type="GO" id="GO:0042128">
    <property type="term" value="P:nitrate assimilation"/>
    <property type="evidence" value="ECO:0007669"/>
    <property type="project" value="UniProtKB-UniRule"/>
</dbReference>
<dbReference type="EMBL" id="BDFD01000021">
    <property type="protein sequence ID" value="GAV21124.1"/>
    <property type="molecule type" value="Genomic_DNA"/>
</dbReference>
<keyword evidence="6 8" id="KW-0534">Nitrate assimilation</keyword>
<feature type="transmembrane region" description="Helical" evidence="8">
    <location>
        <begin position="112"/>
        <end position="134"/>
    </location>
</feature>
<dbReference type="AlphaFoldDB" id="A0A1L8CQH3"/>
<feature type="transmembrane region" description="Helical" evidence="8">
    <location>
        <begin position="308"/>
        <end position="329"/>
    </location>
</feature>
<comment type="similarity">
    <text evidence="2 8">Belongs to the major facilitator superfamily. Nitrate/nitrite porter (TC 2.A.1.8) family.</text>
</comment>
<keyword evidence="4 8" id="KW-0812">Transmembrane</keyword>
<feature type="transmembrane region" description="Helical" evidence="8">
    <location>
        <begin position="460"/>
        <end position="479"/>
    </location>
</feature>
<dbReference type="InterPro" id="IPR020846">
    <property type="entry name" value="MFS_dom"/>
</dbReference>
<comment type="caution">
    <text evidence="8">Lacks conserved residue(s) required for the propagation of feature annotation.</text>
</comment>
<dbReference type="GO" id="GO:0015113">
    <property type="term" value="F:nitrite transmembrane transporter activity"/>
    <property type="evidence" value="ECO:0007669"/>
    <property type="project" value="InterPro"/>
</dbReference>
<evidence type="ECO:0000256" key="7">
    <source>
        <dbReference type="ARBA" id="ARBA00023136"/>
    </source>
</evidence>
<evidence type="ECO:0000313" key="11">
    <source>
        <dbReference type="Proteomes" id="UP000231632"/>
    </source>
</evidence>
<dbReference type="SUPFAM" id="SSF103473">
    <property type="entry name" value="MFS general substrate transporter"/>
    <property type="match status" value="1"/>
</dbReference>
<feature type="transmembrane region" description="Helical" evidence="8">
    <location>
        <begin position="179"/>
        <end position="199"/>
    </location>
</feature>
<dbReference type="Proteomes" id="UP000231632">
    <property type="component" value="Unassembled WGS sequence"/>
</dbReference>
<feature type="transmembrane region" description="Helical" evidence="8">
    <location>
        <begin position="21"/>
        <end position="40"/>
    </location>
</feature>
<feature type="transmembrane region" description="Helical" evidence="8">
    <location>
        <begin position="225"/>
        <end position="244"/>
    </location>
</feature>
<keyword evidence="11" id="KW-1185">Reference proteome</keyword>
<evidence type="ECO:0000256" key="2">
    <source>
        <dbReference type="ARBA" id="ARBA00008432"/>
    </source>
</evidence>
<evidence type="ECO:0000256" key="3">
    <source>
        <dbReference type="ARBA" id="ARBA00022448"/>
    </source>
</evidence>
<gene>
    <name evidence="10" type="ORF">MMIC_P2104</name>
</gene>
<feature type="transmembrane region" description="Helical" evidence="8">
    <location>
        <begin position="87"/>
        <end position="106"/>
    </location>
</feature>
<dbReference type="GO" id="GO:0005886">
    <property type="term" value="C:plasma membrane"/>
    <property type="evidence" value="ECO:0007669"/>
    <property type="project" value="UniProtKB-SubCell"/>
</dbReference>
<dbReference type="Gene3D" id="1.20.1250.20">
    <property type="entry name" value="MFS general substrate transporter like domains"/>
    <property type="match status" value="2"/>
</dbReference>
<evidence type="ECO:0000256" key="4">
    <source>
        <dbReference type="ARBA" id="ARBA00022692"/>
    </source>
</evidence>
<dbReference type="PROSITE" id="PS50850">
    <property type="entry name" value="MFS"/>
    <property type="match status" value="1"/>
</dbReference>
<dbReference type="GO" id="GO:0015112">
    <property type="term" value="F:nitrate transmembrane transporter activity"/>
    <property type="evidence" value="ECO:0007669"/>
    <property type="project" value="UniProtKB-UniRule"/>
</dbReference>